<dbReference type="InterPro" id="IPR053926">
    <property type="entry name" value="RecX_HTH_1st"/>
</dbReference>
<dbReference type="GO" id="GO:0005737">
    <property type="term" value="C:cytoplasm"/>
    <property type="evidence" value="ECO:0007669"/>
    <property type="project" value="UniProtKB-SubCell"/>
</dbReference>
<comment type="subcellular location">
    <subcellularLocation>
        <location evidence="1 5">Cytoplasm</location>
    </subcellularLocation>
</comment>
<evidence type="ECO:0000313" key="8">
    <source>
        <dbReference type="EMBL" id="MCX7467601.1"/>
    </source>
</evidence>
<dbReference type="InterPro" id="IPR053924">
    <property type="entry name" value="RecX_HTH_2nd"/>
</dbReference>
<accession>A0A9Q4GHY5</accession>
<comment type="function">
    <text evidence="5">Modulates RecA activity.</text>
</comment>
<organism evidence="8 9">
    <name type="scientific">Corynebacterium pygosceleis</name>
    <dbReference type="NCBI Taxonomy" id="2800406"/>
    <lineage>
        <taxon>Bacteria</taxon>
        <taxon>Bacillati</taxon>
        <taxon>Actinomycetota</taxon>
        <taxon>Actinomycetes</taxon>
        <taxon>Mycobacteriales</taxon>
        <taxon>Corynebacteriaceae</taxon>
        <taxon>Corynebacterium</taxon>
    </lineage>
</organism>
<keyword evidence="4 5" id="KW-0963">Cytoplasm</keyword>
<evidence type="ECO:0000256" key="1">
    <source>
        <dbReference type="ARBA" id="ARBA00004496"/>
    </source>
</evidence>
<evidence type="ECO:0000256" key="2">
    <source>
        <dbReference type="ARBA" id="ARBA00009695"/>
    </source>
</evidence>
<reference evidence="8" key="1">
    <citation type="submission" date="2022-11" db="EMBL/GenBank/DDBJ databases">
        <title>Corynebacterium sp. isolated from Penguins.</title>
        <authorList>
            <person name="Sedlar K."/>
            <person name="Svec P."/>
        </authorList>
    </citation>
    <scope>NUCLEOTIDE SEQUENCE</scope>
    <source>
        <strain evidence="8">P7374</strain>
    </source>
</reference>
<name>A0A9Q4GHY5_9CORY</name>
<dbReference type="Proteomes" id="UP001071478">
    <property type="component" value="Unassembled WGS sequence"/>
</dbReference>
<evidence type="ECO:0000256" key="3">
    <source>
        <dbReference type="ARBA" id="ARBA00018111"/>
    </source>
</evidence>
<evidence type="ECO:0000256" key="4">
    <source>
        <dbReference type="ARBA" id="ARBA00022490"/>
    </source>
</evidence>
<dbReference type="Gene3D" id="1.10.10.10">
    <property type="entry name" value="Winged helix-like DNA-binding domain superfamily/Winged helix DNA-binding domain"/>
    <property type="match status" value="2"/>
</dbReference>
<dbReference type="InterPro" id="IPR003783">
    <property type="entry name" value="Regulatory_RecX"/>
</dbReference>
<dbReference type="PANTHER" id="PTHR33602">
    <property type="entry name" value="REGULATORY PROTEIN RECX FAMILY PROTEIN"/>
    <property type="match status" value="1"/>
</dbReference>
<gene>
    <name evidence="5" type="primary">recX</name>
    <name evidence="8" type="ORF">OS129_01710</name>
</gene>
<dbReference type="InterPro" id="IPR036388">
    <property type="entry name" value="WH-like_DNA-bd_sf"/>
</dbReference>
<comment type="similarity">
    <text evidence="2 5">Belongs to the RecX family.</text>
</comment>
<dbReference type="PANTHER" id="PTHR33602:SF1">
    <property type="entry name" value="REGULATORY PROTEIN RECX FAMILY PROTEIN"/>
    <property type="match status" value="1"/>
</dbReference>
<evidence type="ECO:0000259" key="6">
    <source>
        <dbReference type="Pfam" id="PF02631"/>
    </source>
</evidence>
<feature type="domain" description="RecX second three-helical" evidence="6">
    <location>
        <begin position="94"/>
        <end position="135"/>
    </location>
</feature>
<sequence length="206" mass="23293">MDGNNGCSPAGRQRELTVDQLRAAVSTLESRNGSGFIDIEAEKDLAQVRHRALLLLEHRSRSRRELDRRLGDLGFPPGVVTDVLDDLERVGLIDDESFAVEWVRQRHRHRGKSREILDRELKEKGVAPDIRGRALGQIAESDERDMALTLARKKARTTVAEVPEARADRDRALRRIFGVLARRGFPQGMSMGLARQALDERITELR</sequence>
<dbReference type="EMBL" id="JAPMKU010000001">
    <property type="protein sequence ID" value="MCX7467601.1"/>
    <property type="molecule type" value="Genomic_DNA"/>
</dbReference>
<dbReference type="RefSeq" id="WP_248167229.1">
    <property type="nucleotide sequence ID" value="NZ_JALNJA010000001.1"/>
</dbReference>
<dbReference type="Pfam" id="PF21982">
    <property type="entry name" value="RecX_HTH1"/>
    <property type="match status" value="1"/>
</dbReference>
<dbReference type="HAMAP" id="MF_01114">
    <property type="entry name" value="RecX"/>
    <property type="match status" value="1"/>
</dbReference>
<dbReference type="GO" id="GO:0006282">
    <property type="term" value="P:regulation of DNA repair"/>
    <property type="evidence" value="ECO:0007669"/>
    <property type="project" value="UniProtKB-UniRule"/>
</dbReference>
<comment type="caution">
    <text evidence="8">The sequence shown here is derived from an EMBL/GenBank/DDBJ whole genome shotgun (WGS) entry which is preliminary data.</text>
</comment>
<dbReference type="AlphaFoldDB" id="A0A9Q4GHY5"/>
<protein>
    <recommendedName>
        <fullName evidence="3 5">Regulatory protein RecX</fullName>
    </recommendedName>
</protein>
<dbReference type="Pfam" id="PF02631">
    <property type="entry name" value="RecX_HTH2"/>
    <property type="match status" value="1"/>
</dbReference>
<evidence type="ECO:0000259" key="7">
    <source>
        <dbReference type="Pfam" id="PF21982"/>
    </source>
</evidence>
<evidence type="ECO:0000256" key="5">
    <source>
        <dbReference type="HAMAP-Rule" id="MF_01114"/>
    </source>
</evidence>
<evidence type="ECO:0000313" key="9">
    <source>
        <dbReference type="Proteomes" id="UP001071478"/>
    </source>
</evidence>
<proteinExistence type="inferred from homology"/>
<feature type="domain" description="RecX first three-helical" evidence="7">
    <location>
        <begin position="49"/>
        <end position="87"/>
    </location>
</feature>